<dbReference type="GO" id="GO:0005737">
    <property type="term" value="C:cytoplasm"/>
    <property type="evidence" value="ECO:0007669"/>
    <property type="project" value="TreeGrafter"/>
</dbReference>
<dbReference type="AlphaFoldDB" id="A0A367XX38"/>
<proteinExistence type="predicted"/>
<dbReference type="PANTHER" id="PTHR46540:SF1">
    <property type="entry name" value="TETRATRICOPEPTIDE REPEAT PROTEIN 12"/>
    <property type="match status" value="1"/>
</dbReference>
<accession>A0A367XX38</accession>
<feature type="region of interest" description="Disordered" evidence="1">
    <location>
        <begin position="512"/>
        <end position="571"/>
    </location>
</feature>
<protein>
    <submittedName>
        <fullName evidence="2">Uncharacterized protein</fullName>
    </submittedName>
</protein>
<feature type="region of interest" description="Disordered" evidence="1">
    <location>
        <begin position="646"/>
        <end position="684"/>
    </location>
</feature>
<name>A0A367XX38_9ASCO</name>
<evidence type="ECO:0000256" key="1">
    <source>
        <dbReference type="SAM" id="MobiDB-lite"/>
    </source>
</evidence>
<feature type="compositionally biased region" description="Acidic residues" evidence="1">
    <location>
        <begin position="673"/>
        <end position="684"/>
    </location>
</feature>
<dbReference type="Proteomes" id="UP000253472">
    <property type="component" value="Unassembled WGS sequence"/>
</dbReference>
<evidence type="ECO:0000313" key="3">
    <source>
        <dbReference type="Proteomes" id="UP000253472"/>
    </source>
</evidence>
<dbReference type="PANTHER" id="PTHR46540">
    <property type="entry name" value="TETRATRICOPEPTIDE REPEAT PROTEIN 12"/>
    <property type="match status" value="1"/>
</dbReference>
<dbReference type="EMBL" id="QLNQ01000028">
    <property type="protein sequence ID" value="RCK58178.1"/>
    <property type="molecule type" value="Genomic_DNA"/>
</dbReference>
<reference evidence="2 3" key="1">
    <citation type="submission" date="2018-06" db="EMBL/GenBank/DDBJ databases">
        <title>Whole genome sequencing of Candida tropicalis (genome annotated by CSBL at Korea University).</title>
        <authorList>
            <person name="Ahn J."/>
        </authorList>
    </citation>
    <scope>NUCLEOTIDE SEQUENCE [LARGE SCALE GENOMIC DNA]</scope>
    <source>
        <strain evidence="2 3">ATCC 20962</strain>
    </source>
</reference>
<dbReference type="InterPro" id="IPR011990">
    <property type="entry name" value="TPR-like_helical_dom_sf"/>
</dbReference>
<gene>
    <name evidence="2" type="ORF">Cantr_06993</name>
</gene>
<evidence type="ECO:0000313" key="2">
    <source>
        <dbReference type="EMBL" id="RCK58178.1"/>
    </source>
</evidence>
<organism evidence="2 3">
    <name type="scientific">Candida viswanathii</name>
    <dbReference type="NCBI Taxonomy" id="5486"/>
    <lineage>
        <taxon>Eukaryota</taxon>
        <taxon>Fungi</taxon>
        <taxon>Dikarya</taxon>
        <taxon>Ascomycota</taxon>
        <taxon>Saccharomycotina</taxon>
        <taxon>Pichiomycetes</taxon>
        <taxon>Debaryomycetaceae</taxon>
        <taxon>Candida/Lodderomyces clade</taxon>
        <taxon>Candida</taxon>
    </lineage>
</organism>
<dbReference type="SMART" id="SM00028">
    <property type="entry name" value="TPR"/>
    <property type="match status" value="3"/>
</dbReference>
<dbReference type="SUPFAM" id="SSF48452">
    <property type="entry name" value="TPR-like"/>
    <property type="match status" value="1"/>
</dbReference>
<feature type="compositionally biased region" description="Low complexity" evidence="1">
    <location>
        <begin position="514"/>
        <end position="529"/>
    </location>
</feature>
<feature type="compositionally biased region" description="Basic and acidic residues" evidence="1">
    <location>
        <begin position="530"/>
        <end position="552"/>
    </location>
</feature>
<sequence>MTSIKIQIDDPSAKYFFHLAICAEIRYAIERLNSQSLSLDPDETLSTSLAKNNLDSLRIIVDTKLPELYANDCPYEADGTRKYSKIDITGQLLVGKKLAAGGTLASPSTEELLRTVNGGADTIDKFVLPIPEGIYAKLHLILLQALQQEPELITDSSKDLDTNVFVYLAAYFKEMVVSKASTSTLDYATNYFDPSEQASSVSLYKLLSAFIRVLNSHLEILAVSYSSNKEEQATRLNSLRELGNNLMANLAYAQAIKVYTEALETKPILSDIDFPQLYTNRAIAFIGLNCVPEAINDLNAALVLDRVFTPAWTQLGYCHLYMGNSLVALECYVTALKSAVGEILPPRFPQDERLIELYKGTKKQTLLPQFVKRLSSAIALTEKRAYQQHMSDLKIRKQLSDVRRILAHLRALGPDSDRDDFTYIPVYRDSALRDVSMRANSQRPNILTPEVTQNLLARSGMEASPVETFRRRSDVRQNMGPPSDEEGESSFEINFNRAMPNPVNFAEIFRSRSRTGPNNNAGNNTASRTSETERNTEINRSRGTSETRRAEGAEAQTGPATTQPGGDGTNRRIVVETTTTTPGAGIGATIANVISQAFAGNDNDRGEGGPGANIAQIILDQMQHAVPDGILRVVNDNGRVSVNNVPVNAQTANNNTQSRGSNSNNSTNPSTDNDIEMGDVPDLD</sequence>
<feature type="region of interest" description="Disordered" evidence="1">
    <location>
        <begin position="461"/>
        <end position="489"/>
    </location>
</feature>
<comment type="caution">
    <text evidence="2">The sequence shown here is derived from an EMBL/GenBank/DDBJ whole genome shotgun (WGS) entry which is preliminary data.</text>
</comment>
<dbReference type="InterPro" id="IPR043195">
    <property type="entry name" value="TTC12"/>
</dbReference>
<dbReference type="STRING" id="5486.A0A367XX38"/>
<dbReference type="Gene3D" id="1.25.40.10">
    <property type="entry name" value="Tetratricopeptide repeat domain"/>
    <property type="match status" value="1"/>
</dbReference>
<dbReference type="OrthoDB" id="433738at2759"/>
<feature type="compositionally biased region" description="Low complexity" evidence="1">
    <location>
        <begin position="653"/>
        <end position="672"/>
    </location>
</feature>
<dbReference type="InterPro" id="IPR019734">
    <property type="entry name" value="TPR_rpt"/>
</dbReference>
<keyword evidence="3" id="KW-1185">Reference proteome</keyword>